<keyword evidence="2" id="KW-0378">Hydrolase</keyword>
<dbReference type="GO" id="GO:0019120">
    <property type="term" value="F:hydrolase activity, acting on acid halide bonds, in C-halide compounds"/>
    <property type="evidence" value="ECO:0007669"/>
    <property type="project" value="InterPro"/>
</dbReference>
<dbReference type="InterPro" id="IPR051540">
    <property type="entry name" value="S-2-haloacid_dehalogenase"/>
</dbReference>
<dbReference type="STRING" id="1050202.GCA_000384035_03041"/>
<dbReference type="InParanoid" id="A0A2T0GX69"/>
<comment type="caution">
    <text evidence="3">The sequence shown here is derived from an EMBL/GenBank/DDBJ whole genome shotgun (WGS) entry which is preliminary data.</text>
</comment>
<dbReference type="PANTHER" id="PTHR43316">
    <property type="entry name" value="HYDROLASE, HALOACID DELAHOGENASE-RELATED"/>
    <property type="match status" value="1"/>
</dbReference>
<dbReference type="InterPro" id="IPR006439">
    <property type="entry name" value="HAD-SF_hydro_IA"/>
</dbReference>
<dbReference type="SFLD" id="SFLDS00003">
    <property type="entry name" value="Haloacid_Dehalogenase"/>
    <property type="match status" value="1"/>
</dbReference>
<sequence length="225" mass="24476">MTSTRPRAVAFDVLETLLTIEPLRARLSEIGQPPELLQAWFMRFQRDSMALGLSGDFGAFRDVARQALRTDTGHTASEQDVEYVLDGFAEMPAHPDAEPALRRLSEEGVRVGCLTVGDPEATANFLERAGLARHVDQVVTAEQAGLWKPAPAIYRATAYRLGVAPRDMALVAVHAWDCHGAKRAGCSAGWCSRLEGEYGDVFTPADATADDLVTLTERLLGLPAR</sequence>
<protein>
    <submittedName>
        <fullName evidence="3">Haloacid dehalogenase type II</fullName>
    </submittedName>
</protein>
<name>A0A2T0GX69_ACTMO</name>
<keyword evidence="4" id="KW-1185">Reference proteome</keyword>
<proteinExistence type="inferred from homology"/>
<dbReference type="SFLD" id="SFLDG01129">
    <property type="entry name" value="C1.5:_HAD__Beta-PGM__Phosphata"/>
    <property type="match status" value="1"/>
</dbReference>
<dbReference type="Proteomes" id="UP000239352">
    <property type="component" value="Unassembled WGS sequence"/>
</dbReference>
<dbReference type="RefSeq" id="WP_106113429.1">
    <property type="nucleotide sequence ID" value="NZ_PVSR01000010.1"/>
</dbReference>
<dbReference type="PRINTS" id="PR00413">
    <property type="entry name" value="HADHALOGNASE"/>
</dbReference>
<dbReference type="Gene3D" id="3.40.50.1000">
    <property type="entry name" value="HAD superfamily/HAD-like"/>
    <property type="match status" value="1"/>
</dbReference>
<dbReference type="NCBIfam" id="TIGR01428">
    <property type="entry name" value="HAD_type_II"/>
    <property type="match status" value="1"/>
</dbReference>
<dbReference type="InterPro" id="IPR036412">
    <property type="entry name" value="HAD-like_sf"/>
</dbReference>
<reference evidence="3 4" key="1">
    <citation type="submission" date="2018-03" db="EMBL/GenBank/DDBJ databases">
        <title>Actinopolyspora mortivallis from Sahara, screening for active biomolecules.</title>
        <authorList>
            <person name="Selama O."/>
            <person name="Wellington E.M.H."/>
            <person name="Hacene H."/>
        </authorList>
    </citation>
    <scope>NUCLEOTIDE SEQUENCE [LARGE SCALE GENOMIC DNA]</scope>
    <source>
        <strain evidence="3 4">M5A</strain>
    </source>
</reference>
<dbReference type="AlphaFoldDB" id="A0A2T0GX69"/>
<dbReference type="EMBL" id="PVSR01000010">
    <property type="protein sequence ID" value="PRW63687.1"/>
    <property type="molecule type" value="Genomic_DNA"/>
</dbReference>
<comment type="similarity">
    <text evidence="1">Belongs to the HAD-like hydrolase superfamily. S-2-haloalkanoic acid dehalogenase family.</text>
</comment>
<evidence type="ECO:0000313" key="3">
    <source>
        <dbReference type="EMBL" id="PRW63687.1"/>
    </source>
</evidence>
<gene>
    <name evidence="3" type="ORF">CEP50_08685</name>
</gene>
<organism evidence="3 4">
    <name type="scientific">Actinopolyspora mortivallis</name>
    <dbReference type="NCBI Taxonomy" id="33906"/>
    <lineage>
        <taxon>Bacteria</taxon>
        <taxon>Bacillati</taxon>
        <taxon>Actinomycetota</taxon>
        <taxon>Actinomycetes</taxon>
        <taxon>Actinopolysporales</taxon>
        <taxon>Actinopolysporaceae</taxon>
        <taxon>Actinopolyspora</taxon>
    </lineage>
</organism>
<evidence type="ECO:0000256" key="2">
    <source>
        <dbReference type="ARBA" id="ARBA00022801"/>
    </source>
</evidence>
<dbReference type="NCBIfam" id="TIGR01493">
    <property type="entry name" value="HAD-SF-IA-v2"/>
    <property type="match status" value="1"/>
</dbReference>
<dbReference type="InterPro" id="IPR023214">
    <property type="entry name" value="HAD_sf"/>
</dbReference>
<dbReference type="SUPFAM" id="SSF56784">
    <property type="entry name" value="HAD-like"/>
    <property type="match status" value="1"/>
</dbReference>
<dbReference type="PANTHER" id="PTHR43316:SF3">
    <property type="entry name" value="HALOACID DEHALOGENASE, TYPE II (AFU_ORTHOLOGUE AFUA_2G07750)-RELATED"/>
    <property type="match status" value="1"/>
</dbReference>
<dbReference type="Gene3D" id="1.10.150.240">
    <property type="entry name" value="Putative phosphatase, domain 2"/>
    <property type="match status" value="1"/>
</dbReference>
<dbReference type="InterPro" id="IPR006328">
    <property type="entry name" value="2-HAD"/>
</dbReference>
<evidence type="ECO:0000256" key="1">
    <source>
        <dbReference type="ARBA" id="ARBA00008106"/>
    </source>
</evidence>
<evidence type="ECO:0000313" key="4">
    <source>
        <dbReference type="Proteomes" id="UP000239352"/>
    </source>
</evidence>
<dbReference type="Pfam" id="PF00702">
    <property type="entry name" value="Hydrolase"/>
    <property type="match status" value="1"/>
</dbReference>
<accession>A0A2T0GX69</accession>
<dbReference type="InterPro" id="IPR023198">
    <property type="entry name" value="PGP-like_dom2"/>
</dbReference>